<proteinExistence type="inferred from homology"/>
<dbReference type="InterPro" id="IPR027609">
    <property type="entry name" value="rSAM_QueE_proteobac"/>
</dbReference>
<keyword evidence="2 8" id="KW-0949">S-adenosyl-L-methionine</keyword>
<comment type="caution">
    <text evidence="10">The sequence shown here is derived from an EMBL/GenBank/DDBJ whole genome shotgun (WGS) entry which is preliminary data.</text>
</comment>
<dbReference type="InterPro" id="IPR058240">
    <property type="entry name" value="rSAM_sf"/>
</dbReference>
<dbReference type="GO" id="GO:0008616">
    <property type="term" value="P:tRNA queuosine(34) biosynthetic process"/>
    <property type="evidence" value="ECO:0007669"/>
    <property type="project" value="UniProtKB-UniRule"/>
</dbReference>
<dbReference type="InterPro" id="IPR024924">
    <property type="entry name" value="7-CO-7-deazaguanine_synth-like"/>
</dbReference>
<dbReference type="GO" id="GO:0000287">
    <property type="term" value="F:magnesium ion binding"/>
    <property type="evidence" value="ECO:0007669"/>
    <property type="project" value="UniProtKB-UniRule"/>
</dbReference>
<protein>
    <recommendedName>
        <fullName evidence="8">7-carboxy-7-deazaguanine synthase</fullName>
        <shortName evidence="8">CDG synthase</shortName>
        <ecNumber evidence="8">4.3.99.3</ecNumber>
    </recommendedName>
    <alternativeName>
        <fullName evidence="8">Queuosine biosynthesis protein QueE</fullName>
    </alternativeName>
</protein>
<comment type="subunit">
    <text evidence="8">Homodimer.</text>
</comment>
<accession>A0A848CEF1</accession>
<evidence type="ECO:0000256" key="5">
    <source>
        <dbReference type="ARBA" id="ARBA00023004"/>
    </source>
</evidence>
<dbReference type="SFLD" id="SFLDS00029">
    <property type="entry name" value="Radical_SAM"/>
    <property type="match status" value="1"/>
</dbReference>
<dbReference type="PANTHER" id="PTHR42836">
    <property type="entry name" value="7-CARBOXY-7-DEAZAGUANINE SYNTHASE"/>
    <property type="match status" value="1"/>
</dbReference>
<dbReference type="Pfam" id="PF04055">
    <property type="entry name" value="Radical_SAM"/>
    <property type="match status" value="1"/>
</dbReference>
<evidence type="ECO:0000313" key="10">
    <source>
        <dbReference type="EMBL" id="NME51746.1"/>
    </source>
</evidence>
<dbReference type="GO" id="GO:1904047">
    <property type="term" value="F:S-adenosyl-L-methionine binding"/>
    <property type="evidence" value="ECO:0007669"/>
    <property type="project" value="UniProtKB-UniRule"/>
</dbReference>
<evidence type="ECO:0000259" key="9">
    <source>
        <dbReference type="PROSITE" id="PS51918"/>
    </source>
</evidence>
<dbReference type="SUPFAM" id="SSF102114">
    <property type="entry name" value="Radical SAM enzymes"/>
    <property type="match status" value="1"/>
</dbReference>
<keyword evidence="5 8" id="KW-0408">Iron</keyword>
<comment type="function">
    <text evidence="8">Catalyzes the complex heterocyclic radical-mediated conversion of 6-carboxy-5,6,7,8-tetrahydropterin (CPH4) to 7-carboxy-7-deazaguanine (CDG), a step common to the biosynthetic pathways of all 7-deazapurine-containing compounds.</text>
</comment>
<dbReference type="InterPro" id="IPR007197">
    <property type="entry name" value="rSAM"/>
</dbReference>
<feature type="binding site" evidence="8">
    <location>
        <position position="28"/>
    </location>
    <ligand>
        <name>substrate</name>
    </ligand>
</feature>
<feature type="binding site" evidence="8">
    <location>
        <position position="92"/>
    </location>
    <ligand>
        <name>S-adenosyl-L-methionine</name>
        <dbReference type="ChEBI" id="CHEBI:59789"/>
    </ligand>
</feature>
<dbReference type="GO" id="GO:0016840">
    <property type="term" value="F:carbon-nitrogen lyase activity"/>
    <property type="evidence" value="ECO:0007669"/>
    <property type="project" value="UniProtKB-UniRule"/>
</dbReference>
<evidence type="ECO:0000256" key="8">
    <source>
        <dbReference type="HAMAP-Rule" id="MF_00917"/>
    </source>
</evidence>
<dbReference type="PANTHER" id="PTHR42836:SF1">
    <property type="entry name" value="7-CARBOXY-7-DEAZAGUANINE SYNTHASE"/>
    <property type="match status" value="1"/>
</dbReference>
<dbReference type="Proteomes" id="UP000522333">
    <property type="component" value="Unassembled WGS sequence"/>
</dbReference>
<dbReference type="AlphaFoldDB" id="A0A848CEF1"/>
<dbReference type="GO" id="GO:0051539">
    <property type="term" value="F:4 iron, 4 sulfur cluster binding"/>
    <property type="evidence" value="ECO:0007669"/>
    <property type="project" value="UniProtKB-UniRule"/>
</dbReference>
<evidence type="ECO:0000256" key="3">
    <source>
        <dbReference type="ARBA" id="ARBA00022723"/>
    </source>
</evidence>
<comment type="cofactor">
    <cofactor evidence="8">
        <name>Mg(2+)</name>
        <dbReference type="ChEBI" id="CHEBI:18420"/>
    </cofactor>
</comment>
<dbReference type="InterPro" id="IPR013785">
    <property type="entry name" value="Aldolase_TIM"/>
</dbReference>
<feature type="binding site" evidence="8">
    <location>
        <position position="36"/>
    </location>
    <ligand>
        <name>[4Fe-4S] cluster</name>
        <dbReference type="ChEBI" id="CHEBI:49883"/>
        <note>4Fe-4S-S-AdoMet</note>
    </ligand>
</feature>
<comment type="caution">
    <text evidence="8">Lacks conserved residue(s) required for the propagation of feature annotation.</text>
</comment>
<feature type="binding site" evidence="8">
    <location>
        <position position="32"/>
    </location>
    <ligand>
        <name>[4Fe-4S] cluster</name>
        <dbReference type="ChEBI" id="CHEBI:49883"/>
        <note>4Fe-4S-S-AdoMet</note>
    </ligand>
</feature>
<dbReference type="RefSeq" id="WP_168935196.1">
    <property type="nucleotide sequence ID" value="NZ_JABAFY010000010.1"/>
</dbReference>
<dbReference type="PIRSF" id="PIRSF000370">
    <property type="entry name" value="QueE"/>
    <property type="match status" value="1"/>
</dbReference>
<organism evidence="10 11">
    <name type="scientific">Desulfovibrio piger</name>
    <dbReference type="NCBI Taxonomy" id="901"/>
    <lineage>
        <taxon>Bacteria</taxon>
        <taxon>Pseudomonadati</taxon>
        <taxon>Thermodesulfobacteriota</taxon>
        <taxon>Desulfovibrionia</taxon>
        <taxon>Desulfovibrionales</taxon>
        <taxon>Desulfovibrionaceae</taxon>
        <taxon>Desulfovibrio</taxon>
    </lineage>
</organism>
<comment type="pathway">
    <text evidence="8">Purine metabolism; 7-cyano-7-deazaguanine biosynthesis.</text>
</comment>
<comment type="cofactor">
    <cofactor evidence="8">
        <name>S-adenosyl-L-methionine</name>
        <dbReference type="ChEBI" id="CHEBI:59789"/>
    </cofactor>
    <text evidence="8">Binds 1 S-adenosyl-L-methionine per subunit.</text>
</comment>
<feature type="binding site" evidence="8">
    <location>
        <begin position="134"/>
        <end position="136"/>
    </location>
    <ligand>
        <name>S-adenosyl-L-methionine</name>
        <dbReference type="ChEBI" id="CHEBI:59789"/>
    </ligand>
</feature>
<feature type="binding site" evidence="8">
    <location>
        <position position="39"/>
    </location>
    <ligand>
        <name>[4Fe-4S] cluster</name>
        <dbReference type="ChEBI" id="CHEBI:49883"/>
        <note>4Fe-4S-S-AdoMet</note>
    </ligand>
</feature>
<keyword evidence="6 8" id="KW-0411">Iron-sulfur</keyword>
<feature type="binding site" evidence="8">
    <location>
        <position position="90"/>
    </location>
    <ligand>
        <name>substrate</name>
    </ligand>
</feature>
<evidence type="ECO:0000256" key="1">
    <source>
        <dbReference type="ARBA" id="ARBA00022485"/>
    </source>
</evidence>
<evidence type="ECO:0000256" key="6">
    <source>
        <dbReference type="ARBA" id="ARBA00023014"/>
    </source>
</evidence>
<keyword evidence="4 8" id="KW-0460">Magnesium</keyword>
<dbReference type="Gene3D" id="3.20.20.70">
    <property type="entry name" value="Aldolase class I"/>
    <property type="match status" value="1"/>
</dbReference>
<dbReference type="UniPathway" id="UPA00391"/>
<evidence type="ECO:0000256" key="4">
    <source>
        <dbReference type="ARBA" id="ARBA00022842"/>
    </source>
</evidence>
<dbReference type="HAMAP" id="MF_00917">
    <property type="entry name" value="QueE"/>
    <property type="match status" value="1"/>
</dbReference>
<keyword evidence="3 8" id="KW-0479">Metal-binding</keyword>
<name>A0A848CEF1_9BACT</name>
<feature type="binding site" evidence="8">
    <location>
        <position position="41"/>
    </location>
    <ligand>
        <name>Mg(2+)</name>
        <dbReference type="ChEBI" id="CHEBI:18420"/>
    </ligand>
</feature>
<dbReference type="NCBIfam" id="TIGR04322">
    <property type="entry name" value="rSAM_QueE_Ecoli"/>
    <property type="match status" value="1"/>
</dbReference>
<gene>
    <name evidence="8 10" type="primary">queE</name>
    <name evidence="10" type="ORF">HF854_04225</name>
</gene>
<keyword evidence="8" id="KW-0671">Queuosine biosynthesis</keyword>
<keyword evidence="7 8" id="KW-0456">Lyase</keyword>
<comment type="catalytic activity">
    <reaction evidence="8">
        <text>6-carboxy-5,6,7,8-tetrahydropterin + H(+) = 7-carboxy-7-carbaguanine + NH4(+)</text>
        <dbReference type="Rhea" id="RHEA:27974"/>
        <dbReference type="ChEBI" id="CHEBI:15378"/>
        <dbReference type="ChEBI" id="CHEBI:28938"/>
        <dbReference type="ChEBI" id="CHEBI:61032"/>
        <dbReference type="ChEBI" id="CHEBI:61036"/>
        <dbReference type="EC" id="4.3.99.3"/>
    </reaction>
</comment>
<keyword evidence="1 8" id="KW-0004">4Fe-4S</keyword>
<dbReference type="EC" id="4.3.99.3" evidence="8"/>
<feature type="domain" description="Radical SAM core" evidence="9">
    <location>
        <begin position="19"/>
        <end position="225"/>
    </location>
</feature>
<evidence type="ECO:0000256" key="7">
    <source>
        <dbReference type="ARBA" id="ARBA00023239"/>
    </source>
</evidence>
<dbReference type="PROSITE" id="PS51918">
    <property type="entry name" value="RADICAL_SAM"/>
    <property type="match status" value="1"/>
</dbReference>
<comment type="cofactor">
    <cofactor evidence="8">
        <name>[4Fe-4S] cluster</name>
        <dbReference type="ChEBI" id="CHEBI:49883"/>
    </cofactor>
    <text evidence="8">Binds 1 [4Fe-4S] cluster. The cluster is coordinated with 3 cysteines and an exchangeable S-adenosyl-L-methionine.</text>
</comment>
<feature type="binding site" evidence="8">
    <location>
        <begin position="38"/>
        <end position="40"/>
    </location>
    <ligand>
        <name>S-adenosyl-L-methionine</name>
        <dbReference type="ChEBI" id="CHEBI:59789"/>
    </ligand>
</feature>
<reference evidence="10 11" key="1">
    <citation type="submission" date="2020-04" db="EMBL/GenBank/DDBJ databases">
        <authorList>
            <person name="Hitch T.C.A."/>
            <person name="Wylensek D."/>
            <person name="Clavel T."/>
        </authorList>
    </citation>
    <scope>NUCLEOTIDE SEQUENCE [LARGE SCALE GENOMIC DNA]</scope>
    <source>
        <strain evidence="10 11">PG-251-APC-1</strain>
    </source>
</reference>
<comment type="similarity">
    <text evidence="8">Belongs to the radical SAM superfamily. 7-carboxy-7-deazaguanine synthase family.</text>
</comment>
<dbReference type="EMBL" id="JABAFY010000010">
    <property type="protein sequence ID" value="NME51746.1"/>
    <property type="molecule type" value="Genomic_DNA"/>
</dbReference>
<evidence type="ECO:0000256" key="2">
    <source>
        <dbReference type="ARBA" id="ARBA00022691"/>
    </source>
</evidence>
<dbReference type="CDD" id="cd01335">
    <property type="entry name" value="Radical_SAM"/>
    <property type="match status" value="1"/>
</dbReference>
<sequence length="225" mass="24486">MRTLAVNEFFVTLQGEASFAGTPAVFVRFQGCPVACPWCDTQYAARLDGATLDFAAVRAKQGPGAGYADVEPEVLLAATREAGPRHVVLTGGEPCRHDLTELTSRLVAEGFRVQIETSGTMPIRCHADVWVTLSPKLDMPGGLAVRQDAWERAGEIKFPVDTAADLARFEQALAAARKAAARPLTELVWLQPVSQGKEATRLCVEAAFAHQWRVSVQAHKYLDLR</sequence>
<feature type="binding site" evidence="8">
    <location>
        <begin position="13"/>
        <end position="15"/>
    </location>
    <ligand>
        <name>substrate</name>
    </ligand>
</feature>
<evidence type="ECO:0000313" key="11">
    <source>
        <dbReference type="Proteomes" id="UP000522333"/>
    </source>
</evidence>